<keyword evidence="6 8" id="KW-0067">ATP-binding</keyword>
<dbReference type="AlphaFoldDB" id="A0A0R2C996"/>
<evidence type="ECO:0000256" key="7">
    <source>
        <dbReference type="ARBA" id="ARBA00022962"/>
    </source>
</evidence>
<dbReference type="Pfam" id="PF13507">
    <property type="entry name" value="GATase_5"/>
    <property type="match status" value="1"/>
</dbReference>
<dbReference type="NCBIfam" id="TIGR01737">
    <property type="entry name" value="FGAM_synth_I"/>
    <property type="match status" value="1"/>
</dbReference>
<keyword evidence="5 8" id="KW-0378">Hydrolase</keyword>
<dbReference type="Gene3D" id="3.40.50.880">
    <property type="match status" value="1"/>
</dbReference>
<dbReference type="PATRIC" id="fig|1423810.4.peg.677"/>
<proteinExistence type="inferred from homology"/>
<dbReference type="GO" id="GO:0005737">
    <property type="term" value="C:cytoplasm"/>
    <property type="evidence" value="ECO:0007669"/>
    <property type="project" value="UniProtKB-SubCell"/>
</dbReference>
<evidence type="ECO:0000256" key="3">
    <source>
        <dbReference type="ARBA" id="ARBA00022741"/>
    </source>
</evidence>
<dbReference type="GO" id="GO:0006189">
    <property type="term" value="P:'de novo' IMP biosynthetic process"/>
    <property type="evidence" value="ECO:0007669"/>
    <property type="project" value="UniProtKB-UniRule"/>
</dbReference>
<protein>
    <recommendedName>
        <fullName evidence="8">Phosphoribosylformylglycinamidine synthase subunit PurQ</fullName>
        <shortName evidence="8">FGAM synthase</shortName>
        <ecNumber evidence="8">6.3.5.3</ecNumber>
    </recommendedName>
    <alternativeName>
        <fullName evidence="8">Formylglycinamide ribonucleotide amidotransferase subunit I</fullName>
        <shortName evidence="8">FGAR amidotransferase I</shortName>
        <shortName evidence="8">FGAR-AT I</shortName>
    </alternativeName>
    <alternativeName>
        <fullName evidence="8">Glutaminase PurQ</fullName>
        <ecNumber evidence="8">3.5.1.2</ecNumber>
    </alternativeName>
    <alternativeName>
        <fullName evidence="8">Phosphoribosylformylglycinamidine synthase subunit I</fullName>
    </alternativeName>
</protein>
<keyword evidence="1 8" id="KW-0963">Cytoplasm</keyword>
<dbReference type="EC" id="6.3.5.3" evidence="8"/>
<dbReference type="GO" id="GO:0004642">
    <property type="term" value="F:phosphoribosylformylglycinamidine synthase activity"/>
    <property type="evidence" value="ECO:0007669"/>
    <property type="project" value="UniProtKB-UniRule"/>
</dbReference>
<dbReference type="PANTHER" id="PTHR47552:SF1">
    <property type="entry name" value="PHOSPHORIBOSYLFORMYLGLYCINAMIDINE SYNTHASE SUBUNIT PURQ"/>
    <property type="match status" value="1"/>
</dbReference>
<feature type="active site" description="Nucleophile" evidence="8">
    <location>
        <position position="86"/>
    </location>
</feature>
<evidence type="ECO:0000256" key="2">
    <source>
        <dbReference type="ARBA" id="ARBA00022598"/>
    </source>
</evidence>
<dbReference type="PIRSF" id="PIRSF001586">
    <property type="entry name" value="FGAM_synth_I"/>
    <property type="match status" value="1"/>
</dbReference>
<dbReference type="InterPro" id="IPR029062">
    <property type="entry name" value="Class_I_gatase-like"/>
</dbReference>
<comment type="caution">
    <text evidence="9">The sequence shown here is derived from an EMBL/GenBank/DDBJ whole genome shotgun (WGS) entry which is preliminary data.</text>
</comment>
<dbReference type="Proteomes" id="UP000051789">
    <property type="component" value="Unassembled WGS sequence"/>
</dbReference>
<accession>A0A0R2C996</accession>
<evidence type="ECO:0000256" key="8">
    <source>
        <dbReference type="HAMAP-Rule" id="MF_00421"/>
    </source>
</evidence>
<dbReference type="PANTHER" id="PTHR47552">
    <property type="entry name" value="PHOSPHORIBOSYLFORMYLGLYCINAMIDINE SYNTHASE SUBUNIT PURQ"/>
    <property type="match status" value="1"/>
</dbReference>
<dbReference type="EC" id="3.5.1.2" evidence="8"/>
<comment type="catalytic activity">
    <reaction evidence="8">
        <text>N(2)-formyl-N(1)-(5-phospho-beta-D-ribosyl)glycinamide + L-glutamine + ATP + H2O = 2-formamido-N(1)-(5-O-phospho-beta-D-ribosyl)acetamidine + L-glutamate + ADP + phosphate + H(+)</text>
        <dbReference type="Rhea" id="RHEA:17129"/>
        <dbReference type="ChEBI" id="CHEBI:15377"/>
        <dbReference type="ChEBI" id="CHEBI:15378"/>
        <dbReference type="ChEBI" id="CHEBI:29985"/>
        <dbReference type="ChEBI" id="CHEBI:30616"/>
        <dbReference type="ChEBI" id="CHEBI:43474"/>
        <dbReference type="ChEBI" id="CHEBI:58359"/>
        <dbReference type="ChEBI" id="CHEBI:147286"/>
        <dbReference type="ChEBI" id="CHEBI:147287"/>
        <dbReference type="ChEBI" id="CHEBI:456216"/>
        <dbReference type="EC" id="6.3.5.3"/>
    </reaction>
</comment>
<reference evidence="9 10" key="1">
    <citation type="journal article" date="2015" name="Genome Announc.">
        <title>Expanding the biotechnology potential of lactobacilli through comparative genomics of 213 strains and associated genera.</title>
        <authorList>
            <person name="Sun Z."/>
            <person name="Harris H.M."/>
            <person name="McCann A."/>
            <person name="Guo C."/>
            <person name="Argimon S."/>
            <person name="Zhang W."/>
            <person name="Yang X."/>
            <person name="Jeffery I.B."/>
            <person name="Cooney J.C."/>
            <person name="Kagawa T.F."/>
            <person name="Liu W."/>
            <person name="Song Y."/>
            <person name="Salvetti E."/>
            <person name="Wrobel A."/>
            <person name="Rasinkangas P."/>
            <person name="Parkhill J."/>
            <person name="Rea M.C."/>
            <person name="O'Sullivan O."/>
            <person name="Ritari J."/>
            <person name="Douillard F.P."/>
            <person name="Paul Ross R."/>
            <person name="Yang R."/>
            <person name="Briner A.E."/>
            <person name="Felis G.E."/>
            <person name="de Vos W.M."/>
            <person name="Barrangou R."/>
            <person name="Klaenhammer T.R."/>
            <person name="Caufield P.W."/>
            <person name="Cui Y."/>
            <person name="Zhang H."/>
            <person name="O'Toole P.W."/>
        </authorList>
    </citation>
    <scope>NUCLEOTIDE SEQUENCE [LARGE SCALE GENOMIC DNA]</scope>
    <source>
        <strain evidence="9 10">DSM 22698</strain>
    </source>
</reference>
<evidence type="ECO:0000313" key="9">
    <source>
        <dbReference type="EMBL" id="KRM88366.1"/>
    </source>
</evidence>
<gene>
    <name evidence="8" type="primary">purQ</name>
    <name evidence="9" type="ORF">FD19_GL000660</name>
</gene>
<organism evidence="9 10">
    <name type="scientific">Lacticaseibacillus thailandensis DSM 22698 = JCM 13996</name>
    <dbReference type="NCBI Taxonomy" id="1423810"/>
    <lineage>
        <taxon>Bacteria</taxon>
        <taxon>Bacillati</taxon>
        <taxon>Bacillota</taxon>
        <taxon>Bacilli</taxon>
        <taxon>Lactobacillales</taxon>
        <taxon>Lactobacillaceae</taxon>
        <taxon>Lacticaseibacillus</taxon>
    </lineage>
</organism>
<comment type="pathway">
    <text evidence="8">Purine metabolism; IMP biosynthesis via de novo pathway; 5-amino-1-(5-phospho-D-ribosyl)imidazole from N(2)-formyl-N(1)-(5-phospho-D-ribosyl)glycinamide: step 1/2.</text>
</comment>
<dbReference type="RefSeq" id="WP_056969105.1">
    <property type="nucleotide sequence ID" value="NZ_AYZK01000001.1"/>
</dbReference>
<dbReference type="STRING" id="1423810.FD19_GL000660"/>
<comment type="subunit">
    <text evidence="8">Part of the FGAM synthase complex composed of 1 PurL, 1 PurQ and 2 PurS subunits.</text>
</comment>
<keyword evidence="3 8" id="KW-0547">Nucleotide-binding</keyword>
<dbReference type="InterPro" id="IPR010075">
    <property type="entry name" value="PRibForGlyAmidine_synth_PurQ"/>
</dbReference>
<dbReference type="UniPathway" id="UPA00074">
    <property type="reaction ID" value="UER00128"/>
</dbReference>
<evidence type="ECO:0000256" key="6">
    <source>
        <dbReference type="ARBA" id="ARBA00022840"/>
    </source>
</evidence>
<evidence type="ECO:0000313" key="10">
    <source>
        <dbReference type="Proteomes" id="UP000051789"/>
    </source>
</evidence>
<evidence type="ECO:0000256" key="5">
    <source>
        <dbReference type="ARBA" id="ARBA00022801"/>
    </source>
</evidence>
<dbReference type="GO" id="GO:0005524">
    <property type="term" value="F:ATP binding"/>
    <property type="evidence" value="ECO:0007669"/>
    <property type="project" value="UniProtKB-KW"/>
</dbReference>
<dbReference type="PROSITE" id="PS51273">
    <property type="entry name" value="GATASE_TYPE_1"/>
    <property type="match status" value="1"/>
</dbReference>
<dbReference type="SMART" id="SM01211">
    <property type="entry name" value="GATase_5"/>
    <property type="match status" value="1"/>
</dbReference>
<dbReference type="CDD" id="cd01740">
    <property type="entry name" value="GATase1_FGAR_AT"/>
    <property type="match status" value="1"/>
</dbReference>
<evidence type="ECO:0000256" key="1">
    <source>
        <dbReference type="ARBA" id="ARBA00022490"/>
    </source>
</evidence>
<dbReference type="EMBL" id="AYZK01000001">
    <property type="protein sequence ID" value="KRM88366.1"/>
    <property type="molecule type" value="Genomic_DNA"/>
</dbReference>
<comment type="function">
    <text evidence="8">Part of the phosphoribosylformylglycinamidine synthase complex involved in the purines biosynthetic pathway. Catalyzes the ATP-dependent conversion of formylglycinamide ribonucleotide (FGAR) and glutamine to yield formylglycinamidine ribonucleotide (FGAM) and glutamate. The FGAM synthase complex is composed of three subunits. PurQ produces an ammonia molecule by converting glutamine to glutamate. PurL transfers the ammonia molecule to FGAR to form FGAM in an ATP-dependent manner. PurS interacts with PurQ and PurL and is thought to assist in the transfer of the ammonia molecule from PurQ to PurL.</text>
</comment>
<dbReference type="SUPFAM" id="SSF52317">
    <property type="entry name" value="Class I glutamine amidotransferase-like"/>
    <property type="match status" value="1"/>
</dbReference>
<feature type="active site" evidence="8">
    <location>
        <position position="194"/>
    </location>
</feature>
<evidence type="ECO:0000256" key="4">
    <source>
        <dbReference type="ARBA" id="ARBA00022755"/>
    </source>
</evidence>
<sequence length="227" mass="23414">MKAAVLSFPGSNCDQDLLWATRLVAGATAELVPASARTLTGFDVVMIPGGFSYGDYLCSGAIASLAPIMAAVQRFAAAGGYIIGICNGFQILTAAGLLPGALQSNAQLDFVCAPAPLTVVNNSTAFTNAYADGAQITLPIAHGEGNYYADADTLASLERHHQVVFRYQHNPNGSAHDIAGITNRAGNVLGMMPHPERAVEAILGGTDGLGVFTSLLTATKEAAYAGR</sequence>
<keyword evidence="4 8" id="KW-0658">Purine biosynthesis</keyword>
<dbReference type="GO" id="GO:0004359">
    <property type="term" value="F:glutaminase activity"/>
    <property type="evidence" value="ECO:0007669"/>
    <property type="project" value="UniProtKB-EC"/>
</dbReference>
<comment type="catalytic activity">
    <reaction evidence="8">
        <text>L-glutamine + H2O = L-glutamate + NH4(+)</text>
        <dbReference type="Rhea" id="RHEA:15889"/>
        <dbReference type="ChEBI" id="CHEBI:15377"/>
        <dbReference type="ChEBI" id="CHEBI:28938"/>
        <dbReference type="ChEBI" id="CHEBI:29985"/>
        <dbReference type="ChEBI" id="CHEBI:58359"/>
        <dbReference type="EC" id="3.5.1.2"/>
    </reaction>
</comment>
<keyword evidence="7 8" id="KW-0315">Glutamine amidotransferase</keyword>
<comment type="subcellular location">
    <subcellularLocation>
        <location evidence="8">Cytoplasm</location>
    </subcellularLocation>
</comment>
<name>A0A0R2C996_9LACO</name>
<feature type="active site" evidence="8">
    <location>
        <position position="196"/>
    </location>
</feature>
<dbReference type="HAMAP" id="MF_00421">
    <property type="entry name" value="PurQ"/>
    <property type="match status" value="1"/>
</dbReference>
<keyword evidence="10" id="KW-1185">Reference proteome</keyword>
<keyword evidence="2 8" id="KW-0436">Ligase</keyword>
<dbReference type="NCBIfam" id="NF002957">
    <property type="entry name" value="PRK03619.1"/>
    <property type="match status" value="1"/>
</dbReference>